<evidence type="ECO:0000313" key="4">
    <source>
        <dbReference type="EMBL" id="HIZ71880.1"/>
    </source>
</evidence>
<dbReference type="InterPro" id="IPR004788">
    <property type="entry name" value="Ribose5P_isomerase_type_A"/>
</dbReference>
<dbReference type="Gene3D" id="3.40.50.1360">
    <property type="match status" value="1"/>
</dbReference>
<evidence type="ECO:0000313" key="5">
    <source>
        <dbReference type="Proteomes" id="UP000824106"/>
    </source>
</evidence>
<dbReference type="Gene3D" id="3.30.70.260">
    <property type="match status" value="1"/>
</dbReference>
<dbReference type="NCBIfam" id="TIGR00021">
    <property type="entry name" value="rpiA"/>
    <property type="match status" value="1"/>
</dbReference>
<feature type="binding site" evidence="3">
    <location>
        <begin position="25"/>
        <end position="28"/>
    </location>
    <ligand>
        <name>substrate</name>
    </ligand>
</feature>
<name>A0A9D2G3U7_9LACT</name>
<reference evidence="4" key="1">
    <citation type="journal article" date="2021" name="PeerJ">
        <title>Extensive microbial diversity within the chicken gut microbiome revealed by metagenomics and culture.</title>
        <authorList>
            <person name="Gilroy R."/>
            <person name="Ravi A."/>
            <person name="Getino M."/>
            <person name="Pursley I."/>
            <person name="Horton D.L."/>
            <person name="Alikhan N.F."/>
            <person name="Baker D."/>
            <person name="Gharbi K."/>
            <person name="Hall N."/>
            <person name="Watson M."/>
            <person name="Adriaenssens E.M."/>
            <person name="Foster-Nyarko E."/>
            <person name="Jarju S."/>
            <person name="Secka A."/>
            <person name="Antonio M."/>
            <person name="Oren A."/>
            <person name="Chaudhuri R.R."/>
            <person name="La Ragione R."/>
            <person name="Hildebrand F."/>
            <person name="Pallen M.J."/>
        </authorList>
    </citation>
    <scope>NUCLEOTIDE SEQUENCE</scope>
    <source>
        <strain evidence="4">CHK169-4300</strain>
    </source>
</reference>
<comment type="function">
    <text evidence="3">Catalyzes the reversible conversion of ribose-5-phosphate to ribulose 5-phosphate.</text>
</comment>
<dbReference type="EMBL" id="DXAZ01000154">
    <property type="protein sequence ID" value="HIZ71880.1"/>
    <property type="molecule type" value="Genomic_DNA"/>
</dbReference>
<protein>
    <recommendedName>
        <fullName evidence="3">Ribose-5-phosphate isomerase A</fullName>
        <ecNumber evidence="3">5.3.1.6</ecNumber>
    </recommendedName>
    <alternativeName>
        <fullName evidence="3">Phosphoriboisomerase A</fullName>
        <shortName evidence="3">PRI</shortName>
    </alternativeName>
</protein>
<dbReference type="GO" id="GO:0006014">
    <property type="term" value="P:D-ribose metabolic process"/>
    <property type="evidence" value="ECO:0007669"/>
    <property type="project" value="TreeGrafter"/>
</dbReference>
<dbReference type="FunFam" id="3.40.50.1360:FF:000001">
    <property type="entry name" value="Ribose-5-phosphate isomerase A"/>
    <property type="match status" value="1"/>
</dbReference>
<feature type="binding site" evidence="3">
    <location>
        <position position="121"/>
    </location>
    <ligand>
        <name>substrate</name>
    </ligand>
</feature>
<comment type="similarity">
    <text evidence="3">Belongs to the ribose 5-phosphate isomerase family.</text>
</comment>
<evidence type="ECO:0000256" key="1">
    <source>
        <dbReference type="ARBA" id="ARBA00001713"/>
    </source>
</evidence>
<comment type="subunit">
    <text evidence="3">Homodimer.</text>
</comment>
<dbReference type="CDD" id="cd01398">
    <property type="entry name" value="RPI_A"/>
    <property type="match status" value="1"/>
</dbReference>
<gene>
    <name evidence="3 4" type="primary">rpiA</name>
    <name evidence="4" type="ORF">H9808_08995</name>
</gene>
<evidence type="ECO:0000256" key="2">
    <source>
        <dbReference type="ARBA" id="ARBA00023235"/>
    </source>
</evidence>
<comment type="pathway">
    <text evidence="3">Carbohydrate degradation; pentose phosphate pathway; D-ribose 5-phosphate from D-ribulose 5-phosphate (non-oxidative stage): step 1/1.</text>
</comment>
<comment type="caution">
    <text evidence="4">The sequence shown here is derived from an EMBL/GenBank/DDBJ whole genome shotgun (WGS) entry which is preliminary data.</text>
</comment>
<dbReference type="Proteomes" id="UP000824106">
    <property type="component" value="Unassembled WGS sequence"/>
</dbReference>
<accession>A0A9D2G3U7</accession>
<organism evidence="4 5">
    <name type="scientific">Candidatus Atopostipes pullistercoris</name>
    <dbReference type="NCBI Taxonomy" id="2838467"/>
    <lineage>
        <taxon>Bacteria</taxon>
        <taxon>Bacillati</taxon>
        <taxon>Bacillota</taxon>
        <taxon>Bacilli</taxon>
        <taxon>Lactobacillales</taxon>
        <taxon>Carnobacteriaceae</taxon>
        <taxon>Atopostipes</taxon>
    </lineage>
</organism>
<dbReference type="EC" id="5.3.1.6" evidence="3"/>
<dbReference type="SUPFAM" id="SSF75445">
    <property type="entry name" value="D-ribose-5-phosphate isomerase (RpiA), lid domain"/>
    <property type="match status" value="1"/>
</dbReference>
<keyword evidence="2 3" id="KW-0413">Isomerase</keyword>
<dbReference type="HAMAP" id="MF_00170">
    <property type="entry name" value="Rib_5P_isom_A"/>
    <property type="match status" value="1"/>
</dbReference>
<dbReference type="NCBIfam" id="NF001924">
    <property type="entry name" value="PRK00702.1"/>
    <property type="match status" value="1"/>
</dbReference>
<dbReference type="Pfam" id="PF06026">
    <property type="entry name" value="Rib_5-P_isom_A"/>
    <property type="match status" value="1"/>
</dbReference>
<dbReference type="AlphaFoldDB" id="A0A9D2G3U7"/>
<dbReference type="PANTHER" id="PTHR11934">
    <property type="entry name" value="RIBOSE-5-PHOSPHATE ISOMERASE"/>
    <property type="match status" value="1"/>
</dbReference>
<dbReference type="GO" id="GO:0009052">
    <property type="term" value="P:pentose-phosphate shunt, non-oxidative branch"/>
    <property type="evidence" value="ECO:0007669"/>
    <property type="project" value="UniProtKB-UniRule"/>
</dbReference>
<sequence length="224" mass="24571">MNQKQLVGEKAATFVEDGMVVGLGTGSTAVYMVQALAERVKNEKLSIVCVSTSKATEKLALSLGLNMKPLAEVNKIDLTIDGADEISPDFHGIKGGGGALLYEKIVATNSKKNLWIVDDSKLVNTLGKFPLPVEVVPFGCEHLFEKFKEKGYRPEYRKDEEGAKFITDSDHFIIDLYLEKIEDPKAFANELKNEVGVVEHGLFIDIVDQVIAGTPDGKIEIETK</sequence>
<dbReference type="InterPro" id="IPR037171">
    <property type="entry name" value="NagB/RpiA_transferase-like"/>
</dbReference>
<dbReference type="InterPro" id="IPR020672">
    <property type="entry name" value="Ribose5P_isomerase_typA_subgr"/>
</dbReference>
<evidence type="ECO:0000256" key="3">
    <source>
        <dbReference type="HAMAP-Rule" id="MF_00170"/>
    </source>
</evidence>
<proteinExistence type="inferred from homology"/>
<comment type="catalytic activity">
    <reaction evidence="1 3">
        <text>aldehydo-D-ribose 5-phosphate = D-ribulose 5-phosphate</text>
        <dbReference type="Rhea" id="RHEA:14657"/>
        <dbReference type="ChEBI" id="CHEBI:58121"/>
        <dbReference type="ChEBI" id="CHEBI:58273"/>
        <dbReference type="EC" id="5.3.1.6"/>
    </reaction>
</comment>
<feature type="active site" description="Proton acceptor" evidence="3">
    <location>
        <position position="103"/>
    </location>
</feature>
<dbReference type="SUPFAM" id="SSF100950">
    <property type="entry name" value="NagB/RpiA/CoA transferase-like"/>
    <property type="match status" value="1"/>
</dbReference>
<feature type="binding site" evidence="3">
    <location>
        <begin position="94"/>
        <end position="97"/>
    </location>
    <ligand>
        <name>substrate</name>
    </ligand>
</feature>
<dbReference type="PANTHER" id="PTHR11934:SF0">
    <property type="entry name" value="RIBOSE-5-PHOSPHATE ISOMERASE"/>
    <property type="match status" value="1"/>
</dbReference>
<dbReference type="GO" id="GO:0005829">
    <property type="term" value="C:cytosol"/>
    <property type="evidence" value="ECO:0007669"/>
    <property type="project" value="TreeGrafter"/>
</dbReference>
<dbReference type="GO" id="GO:0004751">
    <property type="term" value="F:ribose-5-phosphate isomerase activity"/>
    <property type="evidence" value="ECO:0007669"/>
    <property type="project" value="UniProtKB-UniRule"/>
</dbReference>
<feature type="binding site" evidence="3">
    <location>
        <begin position="81"/>
        <end position="84"/>
    </location>
    <ligand>
        <name>substrate</name>
    </ligand>
</feature>
<reference evidence="4" key="2">
    <citation type="submission" date="2021-04" db="EMBL/GenBank/DDBJ databases">
        <authorList>
            <person name="Gilroy R."/>
        </authorList>
    </citation>
    <scope>NUCLEOTIDE SEQUENCE</scope>
    <source>
        <strain evidence="4">CHK169-4300</strain>
    </source>
</reference>